<evidence type="ECO:0000256" key="1">
    <source>
        <dbReference type="SAM" id="Phobius"/>
    </source>
</evidence>
<reference evidence="3" key="1">
    <citation type="submission" date="2023-09" db="EMBL/GenBank/DDBJ databases">
        <authorList>
            <person name="Li S."/>
            <person name="Li X."/>
            <person name="Zhang C."/>
            <person name="Zhao Z."/>
        </authorList>
    </citation>
    <scope>NUCLEOTIDE SEQUENCE [LARGE SCALE GENOMIC DNA]</scope>
    <source>
        <strain evidence="3">SQ149</strain>
    </source>
</reference>
<dbReference type="Pfam" id="PF17963">
    <property type="entry name" value="Big_9"/>
    <property type="match status" value="1"/>
</dbReference>
<name>A0ABY9TY85_9GAMM</name>
<keyword evidence="1" id="KW-0812">Transmembrane</keyword>
<evidence type="ECO:0000313" key="2">
    <source>
        <dbReference type="EMBL" id="WNC73844.1"/>
    </source>
</evidence>
<dbReference type="Gene3D" id="2.60.40.10">
    <property type="entry name" value="Immunoglobulins"/>
    <property type="match status" value="1"/>
</dbReference>
<dbReference type="Gene3D" id="2.60.40.3440">
    <property type="match status" value="1"/>
</dbReference>
<keyword evidence="1" id="KW-1133">Transmembrane helix</keyword>
<dbReference type="EMBL" id="CP134145">
    <property type="protein sequence ID" value="WNC73844.1"/>
    <property type="molecule type" value="Genomic_DNA"/>
</dbReference>
<keyword evidence="1" id="KW-0472">Membrane</keyword>
<dbReference type="PROSITE" id="PS51257">
    <property type="entry name" value="PROKAR_LIPOPROTEIN"/>
    <property type="match status" value="1"/>
</dbReference>
<proteinExistence type="predicted"/>
<accession>A0ABY9TY85</accession>
<dbReference type="Pfam" id="PF13583">
    <property type="entry name" value="Reprolysin_4"/>
    <property type="match status" value="1"/>
</dbReference>
<keyword evidence="3" id="KW-1185">Reference proteome</keyword>
<dbReference type="Gene3D" id="3.40.390.10">
    <property type="entry name" value="Collagenase (Catalytic Domain)"/>
    <property type="match status" value="1"/>
</dbReference>
<gene>
    <name evidence="2" type="ORF">RGQ13_07595</name>
</gene>
<dbReference type="SUPFAM" id="SSF55486">
    <property type="entry name" value="Metalloproteases ('zincins'), catalytic domain"/>
    <property type="match status" value="1"/>
</dbReference>
<dbReference type="Proteomes" id="UP001258994">
    <property type="component" value="Chromosome"/>
</dbReference>
<organism evidence="2 3">
    <name type="scientific">Thalassotalea psychrophila</name>
    <dbReference type="NCBI Taxonomy" id="3065647"/>
    <lineage>
        <taxon>Bacteria</taxon>
        <taxon>Pseudomonadati</taxon>
        <taxon>Pseudomonadota</taxon>
        <taxon>Gammaproteobacteria</taxon>
        <taxon>Alteromonadales</taxon>
        <taxon>Colwelliaceae</taxon>
        <taxon>Thalassotalea</taxon>
    </lineage>
</organism>
<evidence type="ECO:0000313" key="3">
    <source>
        <dbReference type="Proteomes" id="UP001258994"/>
    </source>
</evidence>
<feature type="transmembrane region" description="Helical" evidence="1">
    <location>
        <begin position="788"/>
        <end position="809"/>
    </location>
</feature>
<sequence>MTLSKLLKNVALLFTYLLYACVGVAYASQSIWQDVSSSPIEQDNFASKKVSVNQSRLLELNISLIKNKLQQAQKNITLPMPDGSMVEFRFTESDVLPVSLAAKYPNIKTYQGVQVDNKNNYGRFDYTEQGFHGVINYNNKTIYIDPEQNFRQNLNSIENDNSVTNLESKRKVNKQYKSYYKKDVVSTTSAIESQVLKVAKAQPLMAQKSNATQAINKVYRIAFAATGEYSQFHGGSKATVLSAITTLVNRLNQVFEVELGIKLQLAEHSDDVIYLDSASDPYVNTYQDVYNNPQVLRETLGINNFDIGHVLSTGGGGLAVVAATCDNDAYVEDEQEYYPIKAMGVTGSERPVSDSFYIDFVAHELGHQLGAEHSFNGQSGYCSGGNRVFLSAYEPGSGSTIMSYAGLCGSESQAIDGENLQASADDYFHIHSIEQMSEYLTADPWQIGQSCGKTFATTNNAPTVDAGRDYVIPAQTPFELTASGSDSDFDELTFTFEQFDLGSASNNIETMQDDGLKPLFRSNKPSHEASRIFPNMDSVLSGSLVIGESYATTNRELNFKVTVRDNKGGIAVDAVKLQVLKNSTPFQILSPNANELWFKTATSTISWDVANTQNDEINCQYVNIDLSGDGGQHFNTRLASKVDNNGEFDVATPKINTSTARVKISCVDNIFFAVSVNTFAINNNFSPVASSDHFEVSFESQNHLDVLNNDTDENLNDELTLVSITYQGRGDVSISSNQISYTPAAGFSGSESLSYQIHDEQGNIVTANVTIDVLAPDRKGAGATGQTGFVIFIFFILIIRKNFIFTTFINNFNNNNNRRALNT</sequence>
<dbReference type="InterPro" id="IPR013783">
    <property type="entry name" value="Ig-like_fold"/>
</dbReference>
<dbReference type="RefSeq" id="WP_348392954.1">
    <property type="nucleotide sequence ID" value="NZ_CP134145.1"/>
</dbReference>
<protein>
    <submittedName>
        <fullName evidence="2">M12 family metallo-peptidase</fullName>
    </submittedName>
</protein>
<dbReference type="InterPro" id="IPR024079">
    <property type="entry name" value="MetalloPept_cat_dom_sf"/>
</dbReference>